<protein>
    <submittedName>
        <fullName evidence="1">Uncharacterized protein</fullName>
    </submittedName>
</protein>
<gene>
    <name evidence="1" type="ORF">S03H2_72755</name>
</gene>
<evidence type="ECO:0000313" key="1">
    <source>
        <dbReference type="EMBL" id="GAH93031.1"/>
    </source>
</evidence>
<feature type="non-terminal residue" evidence="1">
    <location>
        <position position="47"/>
    </location>
</feature>
<feature type="non-terminal residue" evidence="1">
    <location>
        <position position="1"/>
    </location>
</feature>
<comment type="caution">
    <text evidence="1">The sequence shown here is derived from an EMBL/GenBank/DDBJ whole genome shotgun (WGS) entry which is preliminary data.</text>
</comment>
<name>X1JEC0_9ZZZZ</name>
<organism evidence="1">
    <name type="scientific">marine sediment metagenome</name>
    <dbReference type="NCBI Taxonomy" id="412755"/>
    <lineage>
        <taxon>unclassified sequences</taxon>
        <taxon>metagenomes</taxon>
        <taxon>ecological metagenomes</taxon>
    </lineage>
</organism>
<sequence length="47" mass="5862">KTDSNHDFWQRGYYLHTEEDIGIDKKGKKTRRPEKFARKLKKFYWKS</sequence>
<reference evidence="1" key="1">
    <citation type="journal article" date="2014" name="Front. Microbiol.">
        <title>High frequency of phylogenetically diverse reductive dehalogenase-homologous genes in deep subseafloor sedimentary metagenomes.</title>
        <authorList>
            <person name="Kawai M."/>
            <person name="Futagami T."/>
            <person name="Toyoda A."/>
            <person name="Takaki Y."/>
            <person name="Nishi S."/>
            <person name="Hori S."/>
            <person name="Arai W."/>
            <person name="Tsubouchi T."/>
            <person name="Morono Y."/>
            <person name="Uchiyama I."/>
            <person name="Ito T."/>
            <person name="Fujiyama A."/>
            <person name="Inagaki F."/>
            <person name="Takami H."/>
        </authorList>
    </citation>
    <scope>NUCLEOTIDE SEQUENCE</scope>
    <source>
        <strain evidence="1">Expedition CK06-06</strain>
    </source>
</reference>
<accession>X1JEC0</accession>
<dbReference type="EMBL" id="BARU01049404">
    <property type="protein sequence ID" value="GAH93031.1"/>
    <property type="molecule type" value="Genomic_DNA"/>
</dbReference>
<dbReference type="AlphaFoldDB" id="X1JEC0"/>
<proteinExistence type="predicted"/>